<proteinExistence type="inferred from homology"/>
<feature type="region of interest" description="Disordered" evidence="5">
    <location>
        <begin position="1"/>
        <end position="27"/>
    </location>
</feature>
<evidence type="ECO:0000313" key="7">
    <source>
        <dbReference type="Proteomes" id="UP000275385"/>
    </source>
</evidence>
<dbReference type="EMBL" id="QVQW01000010">
    <property type="protein sequence ID" value="RKU47232.1"/>
    <property type="molecule type" value="Genomic_DNA"/>
</dbReference>
<dbReference type="OrthoDB" id="5377312at2759"/>
<dbReference type="GO" id="GO:0005666">
    <property type="term" value="C:RNA polymerase III complex"/>
    <property type="evidence" value="ECO:0007669"/>
    <property type="project" value="UniProtKB-UniRule"/>
</dbReference>
<dbReference type="PANTHER" id="PTHR15367">
    <property type="entry name" value="DNA-DIRECTED RNA POLYMERASE III"/>
    <property type="match status" value="1"/>
</dbReference>
<comment type="similarity">
    <text evidence="2 4">Belongs to the eukaryotic RPC7 RNA polymerase subunit family.</text>
</comment>
<evidence type="ECO:0000256" key="4">
    <source>
        <dbReference type="PIRNR" id="PIRNR000777"/>
    </source>
</evidence>
<evidence type="ECO:0000256" key="3">
    <source>
        <dbReference type="ARBA" id="ARBA00023242"/>
    </source>
</evidence>
<accession>A0A420YHA1</accession>
<dbReference type="Pfam" id="PF11705">
    <property type="entry name" value="RNA_pol_3_Rpc31"/>
    <property type="match status" value="1"/>
</dbReference>
<sequence>MSRGGRGGGGFRGGRGGRGAGGGGPVIPGMDENYEFIEKKPSELYPAYNVPSAAPLTKKEEKCVSYFLLFREQVHDGPLYTHTRTLSLDNGAPVRTYGQEQINKRYGVKNKATVDPFLAMPTYSQRFTKQERALPDLASRPFAKEFFPVELHPTLDGDDGPMAGKKRRLNGKKTLALSNITELRTAEDIFMGGAGTEGDADSATRAQALLDKLAEGEDGGVEDLLAEDEDWVQNNEDGEGEQEDEYDDESDNDDYNAEQYFDDGEGDDDYDEGGGGGDEY</sequence>
<gene>
    <name evidence="6" type="ORF">DL546_008607</name>
</gene>
<dbReference type="InterPro" id="IPR024661">
    <property type="entry name" value="RNA_pol_III_Rpc31"/>
</dbReference>
<comment type="caution">
    <text evidence="6">The sequence shown here is derived from an EMBL/GenBank/DDBJ whole genome shotgun (WGS) entry which is preliminary data.</text>
</comment>
<dbReference type="PIRSF" id="PIRSF000777">
    <property type="entry name" value="RNA_polIII_C31"/>
    <property type="match status" value="1"/>
</dbReference>
<dbReference type="GO" id="GO:0006383">
    <property type="term" value="P:transcription by RNA polymerase III"/>
    <property type="evidence" value="ECO:0007669"/>
    <property type="project" value="UniProtKB-UniRule"/>
</dbReference>
<organism evidence="6 7">
    <name type="scientific">Coniochaeta pulveracea</name>
    <dbReference type="NCBI Taxonomy" id="177199"/>
    <lineage>
        <taxon>Eukaryota</taxon>
        <taxon>Fungi</taxon>
        <taxon>Dikarya</taxon>
        <taxon>Ascomycota</taxon>
        <taxon>Pezizomycotina</taxon>
        <taxon>Sordariomycetes</taxon>
        <taxon>Sordariomycetidae</taxon>
        <taxon>Coniochaetales</taxon>
        <taxon>Coniochaetaceae</taxon>
        <taxon>Coniochaeta</taxon>
    </lineage>
</organism>
<comment type="subcellular location">
    <subcellularLocation>
        <location evidence="1 4">Nucleus</location>
    </subcellularLocation>
</comment>
<comment type="subunit">
    <text evidence="4">Component of the RNA polymerase III (Pol III) complex.</text>
</comment>
<keyword evidence="3 4" id="KW-0539">Nucleus</keyword>
<dbReference type="AlphaFoldDB" id="A0A420YHA1"/>
<dbReference type="STRING" id="177199.A0A420YHA1"/>
<comment type="function">
    <text evidence="4">DNA-dependent RNA polymerase catalyzes the transcription of DNA into RNA using the four ribonucleoside triphosphates as substrates. Specific peripheric component of RNA polymerase III which synthesizes small RNAs, such as 5S rRNA and tRNAs.</text>
</comment>
<name>A0A420YHA1_9PEZI</name>
<keyword evidence="7" id="KW-1185">Reference proteome</keyword>
<evidence type="ECO:0000256" key="2">
    <source>
        <dbReference type="ARBA" id="ARBA00008352"/>
    </source>
</evidence>
<feature type="compositionally biased region" description="Gly residues" evidence="5">
    <location>
        <begin position="1"/>
        <end position="26"/>
    </location>
</feature>
<evidence type="ECO:0000313" key="6">
    <source>
        <dbReference type="EMBL" id="RKU47232.1"/>
    </source>
</evidence>
<dbReference type="PANTHER" id="PTHR15367:SF2">
    <property type="entry name" value="DNA-DIRECTED RNA POLYMERASE III SUBUNIT"/>
    <property type="match status" value="1"/>
</dbReference>
<evidence type="ECO:0000256" key="1">
    <source>
        <dbReference type="ARBA" id="ARBA00004123"/>
    </source>
</evidence>
<evidence type="ECO:0000256" key="5">
    <source>
        <dbReference type="SAM" id="MobiDB-lite"/>
    </source>
</evidence>
<dbReference type="Proteomes" id="UP000275385">
    <property type="component" value="Unassembled WGS sequence"/>
</dbReference>
<feature type="region of interest" description="Disordered" evidence="5">
    <location>
        <begin position="223"/>
        <end position="280"/>
    </location>
</feature>
<protein>
    <recommendedName>
        <fullName evidence="4">DNA-directed RNA polymerase III subunit</fullName>
    </recommendedName>
</protein>
<reference evidence="6 7" key="1">
    <citation type="submission" date="2018-08" db="EMBL/GenBank/DDBJ databases">
        <title>Draft genome of the lignicolous fungus Coniochaeta pulveracea.</title>
        <authorList>
            <person name="Borstlap C.J."/>
            <person name="De Witt R.N."/>
            <person name="Botha A."/>
            <person name="Volschenk H."/>
        </authorList>
    </citation>
    <scope>NUCLEOTIDE SEQUENCE [LARGE SCALE GENOMIC DNA]</scope>
    <source>
        <strain evidence="6 7">CAB683</strain>
    </source>
</reference>